<evidence type="ECO:0000259" key="1">
    <source>
        <dbReference type="Pfam" id="PF00535"/>
    </source>
</evidence>
<gene>
    <name evidence="2" type="ORF">HYG82_08485</name>
</gene>
<keyword evidence="3" id="KW-1185">Reference proteome</keyword>
<sequence length="303" mass="34617">MVQYSIAVCNYNMVDTIEESLRSMADQVDPEAVEVVVVDGGSTDGSRDVLRELAEEYSHVRAVLDRSDECNWLGGDRNISFQESRGEYVLESMDTDDYYFDGIVDDFLRIYHAVERNRDGEFFFSGRGINVAPRSLLLNVPYYDLGGAEDRDLWRRLYARDALVWFDHGQVARSLGYDFDLRGEISRDIHGKVCDFQSGISFPSALRWALAHEKLGVFERDRSLPAEVAKRLYDLVTLPYAYLKAAGKVRHEAPSEFRCKGALERKIVETRKTLPELEAAYGFEIDRESFSEAGYEAFVEYGK</sequence>
<dbReference type="GeneID" id="56033322"/>
<dbReference type="InterPro" id="IPR029044">
    <property type="entry name" value="Nucleotide-diphossugar_trans"/>
</dbReference>
<dbReference type="EMBL" id="CP058601">
    <property type="protein sequence ID" value="QLG48886.1"/>
    <property type="molecule type" value="Genomic_DNA"/>
</dbReference>
<dbReference type="CDD" id="cd00761">
    <property type="entry name" value="Glyco_tranf_GTA_type"/>
    <property type="match status" value="1"/>
</dbReference>
<reference evidence="2 3" key="1">
    <citation type="submission" date="2020-07" db="EMBL/GenBank/DDBJ databases">
        <authorList>
            <person name="Cui H."/>
        </authorList>
    </citation>
    <scope>NUCLEOTIDE SEQUENCE [LARGE SCALE GENOMIC DNA]</scope>
    <source>
        <strain evidence="2 3">YPL8</strain>
    </source>
</reference>
<dbReference type="PANTHER" id="PTHR22916">
    <property type="entry name" value="GLYCOSYLTRANSFERASE"/>
    <property type="match status" value="1"/>
</dbReference>
<dbReference type="AlphaFoldDB" id="A0A7D5GSV4"/>
<proteinExistence type="predicted"/>
<evidence type="ECO:0000313" key="3">
    <source>
        <dbReference type="Proteomes" id="UP000509241"/>
    </source>
</evidence>
<dbReference type="KEGG" id="haly:HYG82_08485"/>
<dbReference type="SUPFAM" id="SSF53448">
    <property type="entry name" value="Nucleotide-diphospho-sugar transferases"/>
    <property type="match status" value="1"/>
</dbReference>
<dbReference type="OrthoDB" id="46222at2157"/>
<dbReference type="Gene3D" id="3.90.550.10">
    <property type="entry name" value="Spore Coat Polysaccharide Biosynthesis Protein SpsA, Chain A"/>
    <property type="match status" value="1"/>
</dbReference>
<protein>
    <submittedName>
        <fullName evidence="2">Glycosyltransferase family 2 protein</fullName>
    </submittedName>
</protein>
<dbReference type="InterPro" id="IPR001173">
    <property type="entry name" value="Glyco_trans_2-like"/>
</dbReference>
<accession>A0A7D5GSV4</accession>
<dbReference type="RefSeq" id="WP_179260622.1">
    <property type="nucleotide sequence ID" value="NZ_CP058601.1"/>
</dbReference>
<dbReference type="Pfam" id="PF00535">
    <property type="entry name" value="Glycos_transf_2"/>
    <property type="match status" value="1"/>
</dbReference>
<organism evidence="2 3">
    <name type="scientific">Natrinema halophilum</name>
    <dbReference type="NCBI Taxonomy" id="1699371"/>
    <lineage>
        <taxon>Archaea</taxon>
        <taxon>Methanobacteriati</taxon>
        <taxon>Methanobacteriota</taxon>
        <taxon>Stenosarchaea group</taxon>
        <taxon>Halobacteria</taxon>
        <taxon>Halobacteriales</taxon>
        <taxon>Natrialbaceae</taxon>
        <taxon>Natrinema</taxon>
    </lineage>
</organism>
<dbReference type="Proteomes" id="UP000509241">
    <property type="component" value="Chromosome"/>
</dbReference>
<dbReference type="PANTHER" id="PTHR22916:SF71">
    <property type="entry name" value="GLYCOSYL TRANSFERASE"/>
    <property type="match status" value="1"/>
</dbReference>
<feature type="domain" description="Glycosyltransferase 2-like" evidence="1">
    <location>
        <begin position="5"/>
        <end position="102"/>
    </location>
</feature>
<name>A0A7D5GSV4_9EURY</name>
<evidence type="ECO:0000313" key="2">
    <source>
        <dbReference type="EMBL" id="QLG48886.1"/>
    </source>
</evidence>